<dbReference type="HOGENOM" id="CLU_169584_0_0_7"/>
<sequence length="115" mass="12864">MIKFVKLVTGETVIGSYNQERDGLEDVALIQVIPGSAGIQIAIVPYGFPFEEKISGFVSMDKVVYEYSKVPEDLENKYLEAKSNIKISSAMPQANPFSSQKKEEKVIDVENLFKK</sequence>
<organism evidence="1 2">
    <name type="scientific">Hippea maritima (strain ATCC 700847 / DSM 10411 / MH2)</name>
    <dbReference type="NCBI Taxonomy" id="760142"/>
    <lineage>
        <taxon>Bacteria</taxon>
        <taxon>Pseudomonadati</taxon>
        <taxon>Campylobacterota</taxon>
        <taxon>Desulfurellia</taxon>
        <taxon>Desulfurellales</taxon>
        <taxon>Hippeaceae</taxon>
        <taxon>Hippea</taxon>
    </lineage>
</organism>
<dbReference type="Gene3D" id="2.30.30.100">
    <property type="match status" value="1"/>
</dbReference>
<dbReference type="KEGG" id="hmr:Hipma_1461"/>
<dbReference type="Proteomes" id="UP000008139">
    <property type="component" value="Chromosome"/>
</dbReference>
<proteinExistence type="predicted"/>
<dbReference type="eggNOG" id="ENOG50335GW">
    <property type="taxonomic scope" value="Bacteria"/>
</dbReference>
<evidence type="ECO:0000313" key="1">
    <source>
        <dbReference type="EMBL" id="AEA34417.1"/>
    </source>
</evidence>
<reference evidence="2" key="2">
    <citation type="submission" date="2011-03" db="EMBL/GenBank/DDBJ databases">
        <title>The complete genome of Hippea maritima DSM 10411.</title>
        <authorList>
            <consortium name="US DOE Joint Genome Institute (JGI-PGF)"/>
            <person name="Lucas S."/>
            <person name="Copeland A."/>
            <person name="Lapidus A."/>
            <person name="Bruce D."/>
            <person name="Goodwin L."/>
            <person name="Pitluck S."/>
            <person name="Peters L."/>
            <person name="Kyrpides N."/>
            <person name="Mavromatis K."/>
            <person name="Pagani I."/>
            <person name="Ivanova N."/>
            <person name="Mikhailova N."/>
            <person name="Lu M."/>
            <person name="Detter J.C."/>
            <person name="Tapia R."/>
            <person name="Han C."/>
            <person name="Land M."/>
            <person name="Hauser L."/>
            <person name="Markowitz V."/>
            <person name="Cheng J.-F."/>
            <person name="Hugenholtz P."/>
            <person name="Woyke T."/>
            <person name="Wu D."/>
            <person name="Spring S."/>
            <person name="Schroeder M."/>
            <person name="Brambilla E."/>
            <person name="Klenk H.-P."/>
            <person name="Eisen J.A."/>
        </authorList>
    </citation>
    <scope>NUCLEOTIDE SEQUENCE [LARGE SCALE GENOMIC DNA]</scope>
    <source>
        <strain evidence="2">ATCC 700847 / DSM 10411 / MH2</strain>
    </source>
</reference>
<dbReference type="EMBL" id="CP002606">
    <property type="protein sequence ID" value="AEA34417.1"/>
    <property type="molecule type" value="Genomic_DNA"/>
</dbReference>
<keyword evidence="2" id="KW-1185">Reference proteome</keyword>
<evidence type="ECO:0000313" key="2">
    <source>
        <dbReference type="Proteomes" id="UP000008139"/>
    </source>
</evidence>
<protein>
    <submittedName>
        <fullName evidence="1">Uncharacterized protein</fullName>
    </submittedName>
</protein>
<dbReference type="RefSeq" id="WP_013682446.1">
    <property type="nucleotide sequence ID" value="NC_015318.1"/>
</dbReference>
<dbReference type="InParanoid" id="F2LY94"/>
<dbReference type="AlphaFoldDB" id="F2LY94"/>
<dbReference type="STRING" id="760142.Hipma_1461"/>
<name>F2LY94_HIPMA</name>
<gene>
    <name evidence="1" type="ordered locus">Hipma_1461</name>
</gene>
<reference evidence="1 2" key="1">
    <citation type="journal article" date="2011" name="Stand. Genomic Sci.">
        <title>Complete genome sequence of the thermophilic sulfur-reducer Hippea maritima type strain (MH(2)).</title>
        <authorList>
            <person name="Huntemann M."/>
            <person name="Lu M."/>
            <person name="Nolan M."/>
            <person name="Lapidus A."/>
            <person name="Lucas S."/>
            <person name="Hammon N."/>
            <person name="Deshpande S."/>
            <person name="Cheng J.F."/>
            <person name="Tapia R."/>
            <person name="Han C."/>
            <person name="Goodwin L."/>
            <person name="Pitluck S."/>
            <person name="Liolios K."/>
            <person name="Pagani I."/>
            <person name="Ivanova N."/>
            <person name="Ovchinikova G."/>
            <person name="Pati A."/>
            <person name="Chen A."/>
            <person name="Palaniappan K."/>
            <person name="Land M."/>
            <person name="Hauser L."/>
            <person name="Jeffries C.D."/>
            <person name="Detter J.C."/>
            <person name="Brambilla E.M."/>
            <person name="Rohde M."/>
            <person name="Spring S."/>
            <person name="Goker M."/>
            <person name="Woyke T."/>
            <person name="Bristow J."/>
            <person name="Eisen J.A."/>
            <person name="Markowitz V."/>
            <person name="Hugenholtz P."/>
            <person name="Kyrpides N.C."/>
            <person name="Klenk H.P."/>
            <person name="Mavromatis K."/>
        </authorList>
    </citation>
    <scope>NUCLEOTIDE SEQUENCE [LARGE SCALE GENOMIC DNA]</scope>
    <source>
        <strain evidence="2">ATCC 700847 / DSM 10411 / MH2</strain>
    </source>
</reference>
<accession>F2LY94</accession>